<dbReference type="EMBL" id="WUTS01000001">
    <property type="protein sequence ID" value="NAW13477.1"/>
    <property type="molecule type" value="Genomic_DNA"/>
</dbReference>
<dbReference type="InterPro" id="IPR029055">
    <property type="entry name" value="Ntn_hydrolases_N"/>
</dbReference>
<comment type="subcellular location">
    <subcellularLocation>
        <location evidence="2 10">Cytoplasm</location>
    </subcellularLocation>
</comment>
<sequence>MCGIVGAVAERNVEGILLEGLKRLEYRGYDSAGMAVLDPDGRLQRCRAMGKVAALEERLHAEPLAGRSGIAHTRWATHGRPSEVNAHPHQSGERLAVVHNGIIENHEALRRELEAEGYHFTSETDTEVVAHLLECESRQAGDLLTAVRGILARLDGAYALGVIHADEPGVIIGARKGSPLVVGVGIGEAFLGSDPLALLQVTDRFIYLEEGDVVRLSAGGRIEIFDADGAAVEREVTTFEHGDGAASKGEYRHFMLKEIHEQTAVIGATLEGRLGERSALVESFGPEAEALFGQVRQIHIVACGTSYHAGMVARYWLERYAGVPVQVEVASEYRYRRVVVPEGTLFVTLSQSGETADTLAALRFAKAGDYLASLAICNVPGSSLVRESDLSLMTHAGPEIGVASTKAFTTQLTALLLLTLALGRVKGLDEAVQAEVVAALRGLPRLVERVLALDPAIEALSMAFAEKQHALFLGRGAHFPIALEGALKLKEISYIHAEAYPAGELKHGPLALVDSEMPVISVAPNDELLDKLKSNLQEVRARGGELFVFADEGVGLEASEGIRVLRLPRVHEALAPIVYTLPLQLLSYHVAVLKGTDVDQPRNLAKSVTVE</sequence>
<reference evidence="13 14" key="1">
    <citation type="submission" date="2019-12" db="EMBL/GenBank/DDBJ databases">
        <title>Draft genome sequencing of Halomonas icarensis D1-1.</title>
        <authorList>
            <person name="Pandiyan K."/>
            <person name="Kushwaha P."/>
            <person name="Gowdham M."/>
            <person name="Chakdar H."/>
            <person name="Singh A."/>
            <person name="Kumar M."/>
            <person name="Saxena A.K."/>
        </authorList>
    </citation>
    <scope>NUCLEOTIDE SEQUENCE [LARGE SCALE GENOMIC DNA]</scope>
    <source>
        <strain evidence="13 14">D1-1</strain>
    </source>
</reference>
<proteinExistence type="inferred from homology"/>
<accession>A0A7X4W017</accession>
<dbReference type="PANTHER" id="PTHR10937">
    <property type="entry name" value="GLUCOSAMINE--FRUCTOSE-6-PHOSPHATE AMINOTRANSFERASE, ISOMERIZING"/>
    <property type="match status" value="1"/>
</dbReference>
<dbReference type="InterPro" id="IPR001347">
    <property type="entry name" value="SIS_dom"/>
</dbReference>
<evidence type="ECO:0000259" key="12">
    <source>
        <dbReference type="PROSITE" id="PS51464"/>
    </source>
</evidence>
<keyword evidence="8" id="KW-0677">Repeat</keyword>
<comment type="caution">
    <text evidence="13">The sequence shown here is derived from an EMBL/GenBank/DDBJ whole genome shotgun (WGS) entry which is preliminary data.</text>
</comment>
<dbReference type="HAMAP" id="MF_00164">
    <property type="entry name" value="GlmS"/>
    <property type="match status" value="1"/>
</dbReference>
<dbReference type="PANTHER" id="PTHR10937:SF0">
    <property type="entry name" value="GLUTAMINE--FRUCTOSE-6-PHOSPHATE TRANSAMINASE (ISOMERIZING)"/>
    <property type="match status" value="1"/>
</dbReference>
<evidence type="ECO:0000256" key="2">
    <source>
        <dbReference type="ARBA" id="ARBA00004496"/>
    </source>
</evidence>
<feature type="initiator methionine" description="Removed" evidence="10">
    <location>
        <position position="1"/>
    </location>
</feature>
<dbReference type="InterPro" id="IPR035466">
    <property type="entry name" value="GlmS/AgaS_SIS"/>
</dbReference>
<dbReference type="InterPro" id="IPR017932">
    <property type="entry name" value="GATase_2_dom"/>
</dbReference>
<evidence type="ECO:0000256" key="5">
    <source>
        <dbReference type="ARBA" id="ARBA00022490"/>
    </source>
</evidence>
<comment type="catalytic activity">
    <reaction evidence="1 10">
        <text>D-fructose 6-phosphate + L-glutamine = D-glucosamine 6-phosphate + L-glutamate</text>
        <dbReference type="Rhea" id="RHEA:13237"/>
        <dbReference type="ChEBI" id="CHEBI:29985"/>
        <dbReference type="ChEBI" id="CHEBI:58359"/>
        <dbReference type="ChEBI" id="CHEBI:58725"/>
        <dbReference type="ChEBI" id="CHEBI:61527"/>
        <dbReference type="EC" id="2.6.1.16"/>
    </reaction>
</comment>
<dbReference type="InterPro" id="IPR035490">
    <property type="entry name" value="GlmS/FrlB_SIS"/>
</dbReference>
<dbReference type="PROSITE" id="PS51278">
    <property type="entry name" value="GATASE_TYPE_2"/>
    <property type="match status" value="1"/>
</dbReference>
<gene>
    <name evidence="10 13" type="primary">glmS</name>
    <name evidence="13" type="ORF">GRB80_11525</name>
</gene>
<dbReference type="GO" id="GO:0006047">
    <property type="term" value="P:UDP-N-acetylglucosamine metabolic process"/>
    <property type="evidence" value="ECO:0007669"/>
    <property type="project" value="TreeGrafter"/>
</dbReference>
<dbReference type="InterPro" id="IPR046348">
    <property type="entry name" value="SIS_dom_sf"/>
</dbReference>
<dbReference type="GO" id="GO:0046349">
    <property type="term" value="P:amino sugar biosynthetic process"/>
    <property type="evidence" value="ECO:0007669"/>
    <property type="project" value="UniProtKB-ARBA"/>
</dbReference>
<dbReference type="RefSeq" id="WP_161423673.1">
    <property type="nucleotide sequence ID" value="NZ_JARWMY010000013.1"/>
</dbReference>
<evidence type="ECO:0000256" key="8">
    <source>
        <dbReference type="ARBA" id="ARBA00022737"/>
    </source>
</evidence>
<feature type="active site" description="Nucleophile; for GATase activity" evidence="10">
    <location>
        <position position="2"/>
    </location>
</feature>
<evidence type="ECO:0000256" key="9">
    <source>
        <dbReference type="ARBA" id="ARBA00022962"/>
    </source>
</evidence>
<evidence type="ECO:0000313" key="14">
    <source>
        <dbReference type="Proteomes" id="UP000448235"/>
    </source>
</evidence>
<dbReference type="GO" id="GO:0006487">
    <property type="term" value="P:protein N-linked glycosylation"/>
    <property type="evidence" value="ECO:0007669"/>
    <property type="project" value="TreeGrafter"/>
</dbReference>
<dbReference type="FunFam" id="3.40.50.10490:FF:000002">
    <property type="entry name" value="Glutamine--fructose-6-phosphate aminotransferase [isomerizing]"/>
    <property type="match status" value="1"/>
</dbReference>
<dbReference type="GO" id="GO:0097367">
    <property type="term" value="F:carbohydrate derivative binding"/>
    <property type="evidence" value="ECO:0007669"/>
    <property type="project" value="InterPro"/>
</dbReference>
<organism evidence="13 14">
    <name type="scientific">Halomonas icarae</name>
    <dbReference type="NCBI Taxonomy" id="2691040"/>
    <lineage>
        <taxon>Bacteria</taxon>
        <taxon>Pseudomonadati</taxon>
        <taxon>Pseudomonadota</taxon>
        <taxon>Gammaproteobacteria</taxon>
        <taxon>Oceanospirillales</taxon>
        <taxon>Halomonadaceae</taxon>
        <taxon>Halomonas</taxon>
    </lineage>
</organism>
<dbReference type="CDD" id="cd05009">
    <property type="entry name" value="SIS_GlmS_GlmD_2"/>
    <property type="match status" value="1"/>
</dbReference>
<evidence type="ECO:0000256" key="1">
    <source>
        <dbReference type="ARBA" id="ARBA00001031"/>
    </source>
</evidence>
<feature type="domain" description="SIS" evidence="12">
    <location>
        <begin position="288"/>
        <end position="428"/>
    </location>
</feature>
<dbReference type="GO" id="GO:0005829">
    <property type="term" value="C:cytosol"/>
    <property type="evidence" value="ECO:0007669"/>
    <property type="project" value="TreeGrafter"/>
</dbReference>
<dbReference type="Gene3D" id="3.60.20.10">
    <property type="entry name" value="Glutamine Phosphoribosylpyrophosphate, subunit 1, domain 1"/>
    <property type="match status" value="1"/>
</dbReference>
<dbReference type="EC" id="2.6.1.16" evidence="3 10"/>
<evidence type="ECO:0000256" key="7">
    <source>
        <dbReference type="ARBA" id="ARBA00022679"/>
    </source>
</evidence>
<evidence type="ECO:0000256" key="3">
    <source>
        <dbReference type="ARBA" id="ARBA00012916"/>
    </source>
</evidence>
<name>A0A7X4W017_9GAMM</name>
<keyword evidence="6 10" id="KW-0032">Aminotransferase</keyword>
<dbReference type="SUPFAM" id="SSF56235">
    <property type="entry name" value="N-terminal nucleophile aminohydrolases (Ntn hydrolases)"/>
    <property type="match status" value="1"/>
</dbReference>
<dbReference type="GO" id="GO:0005975">
    <property type="term" value="P:carbohydrate metabolic process"/>
    <property type="evidence" value="ECO:0007669"/>
    <property type="project" value="UniProtKB-UniRule"/>
</dbReference>
<feature type="domain" description="SIS" evidence="12">
    <location>
        <begin position="460"/>
        <end position="601"/>
    </location>
</feature>
<dbReference type="CDD" id="cd00714">
    <property type="entry name" value="GFAT"/>
    <property type="match status" value="1"/>
</dbReference>
<comment type="subunit">
    <text evidence="10">Homodimer.</text>
</comment>
<dbReference type="GO" id="GO:0006002">
    <property type="term" value="P:fructose 6-phosphate metabolic process"/>
    <property type="evidence" value="ECO:0007669"/>
    <property type="project" value="TreeGrafter"/>
</dbReference>
<evidence type="ECO:0000256" key="4">
    <source>
        <dbReference type="ARBA" id="ARBA00016090"/>
    </source>
</evidence>
<evidence type="ECO:0000259" key="11">
    <source>
        <dbReference type="PROSITE" id="PS51278"/>
    </source>
</evidence>
<dbReference type="PROSITE" id="PS51464">
    <property type="entry name" value="SIS"/>
    <property type="match status" value="2"/>
</dbReference>
<evidence type="ECO:0000256" key="10">
    <source>
        <dbReference type="HAMAP-Rule" id="MF_00164"/>
    </source>
</evidence>
<keyword evidence="5 10" id="KW-0963">Cytoplasm</keyword>
<evidence type="ECO:0000256" key="6">
    <source>
        <dbReference type="ARBA" id="ARBA00022576"/>
    </source>
</evidence>
<dbReference type="Proteomes" id="UP000448235">
    <property type="component" value="Unassembled WGS sequence"/>
</dbReference>
<comment type="function">
    <text evidence="10">Catalyzes the first step in hexosamine metabolism, converting fructose-6P into glucosamine-6P using glutamine as a nitrogen source.</text>
</comment>
<dbReference type="InterPro" id="IPR047084">
    <property type="entry name" value="GFAT_N"/>
</dbReference>
<dbReference type="Pfam" id="PF01380">
    <property type="entry name" value="SIS"/>
    <property type="match status" value="2"/>
</dbReference>
<feature type="active site" description="For Fru-6P isomerization activity" evidence="10">
    <location>
        <position position="606"/>
    </location>
</feature>
<dbReference type="CDD" id="cd05008">
    <property type="entry name" value="SIS_GlmS_GlmD_1"/>
    <property type="match status" value="1"/>
</dbReference>
<dbReference type="AlphaFoldDB" id="A0A7X4W017"/>
<keyword evidence="14" id="KW-1185">Reference proteome</keyword>
<dbReference type="GO" id="GO:0004360">
    <property type="term" value="F:glutamine-fructose-6-phosphate transaminase (isomerizing) activity"/>
    <property type="evidence" value="ECO:0007669"/>
    <property type="project" value="UniProtKB-UniRule"/>
</dbReference>
<dbReference type="FunFam" id="3.40.50.10490:FF:000001">
    <property type="entry name" value="Glutamine--fructose-6-phosphate aminotransferase [isomerizing]"/>
    <property type="match status" value="1"/>
</dbReference>
<dbReference type="NCBIfam" id="NF001484">
    <property type="entry name" value="PRK00331.1"/>
    <property type="match status" value="1"/>
</dbReference>
<dbReference type="InterPro" id="IPR005855">
    <property type="entry name" value="GFAT"/>
</dbReference>
<dbReference type="SUPFAM" id="SSF53697">
    <property type="entry name" value="SIS domain"/>
    <property type="match status" value="1"/>
</dbReference>
<keyword evidence="7 10" id="KW-0808">Transferase</keyword>
<keyword evidence="9" id="KW-0315">Glutamine amidotransferase</keyword>
<dbReference type="Pfam" id="PF13522">
    <property type="entry name" value="GATase_6"/>
    <property type="match status" value="1"/>
</dbReference>
<evidence type="ECO:0000313" key="13">
    <source>
        <dbReference type="EMBL" id="NAW13477.1"/>
    </source>
</evidence>
<protein>
    <recommendedName>
        <fullName evidence="4 10">Glutamine--fructose-6-phosphate aminotransferase [isomerizing]</fullName>
        <ecNumber evidence="3 10">2.6.1.16</ecNumber>
    </recommendedName>
    <alternativeName>
        <fullName evidence="10">D-fructose-6-phosphate amidotransferase</fullName>
    </alternativeName>
    <alternativeName>
        <fullName evidence="10">GFAT</fullName>
    </alternativeName>
    <alternativeName>
        <fullName evidence="10">Glucosamine-6-phosphate synthase</fullName>
    </alternativeName>
    <alternativeName>
        <fullName evidence="10">Hexosephosphate aminotransferase</fullName>
    </alternativeName>
    <alternativeName>
        <fullName evidence="10">L-glutamine--D-fructose-6-phosphate amidotransferase</fullName>
    </alternativeName>
</protein>
<dbReference type="NCBIfam" id="TIGR01135">
    <property type="entry name" value="glmS"/>
    <property type="match status" value="1"/>
</dbReference>
<feature type="domain" description="Glutamine amidotransferase type-2" evidence="11">
    <location>
        <begin position="2"/>
        <end position="219"/>
    </location>
</feature>
<dbReference type="Gene3D" id="3.40.50.10490">
    <property type="entry name" value="Glucose-6-phosphate isomerase like protein, domain 1"/>
    <property type="match status" value="2"/>
</dbReference>
<dbReference type="FunFam" id="3.60.20.10:FF:000006">
    <property type="entry name" value="Glutamine--fructose-6-phosphate aminotransferase [isomerizing]"/>
    <property type="match status" value="1"/>
</dbReference>